<feature type="region of interest" description="Disordered" evidence="1">
    <location>
        <begin position="51"/>
        <end position="86"/>
    </location>
</feature>
<name>A0AAV4C596_9GAST</name>
<feature type="compositionally biased region" description="Basic and acidic residues" evidence="1">
    <location>
        <begin position="76"/>
        <end position="86"/>
    </location>
</feature>
<keyword evidence="3" id="KW-1185">Reference proteome</keyword>
<dbReference type="AlphaFoldDB" id="A0AAV4C596"/>
<evidence type="ECO:0000313" key="2">
    <source>
        <dbReference type="EMBL" id="GFO30491.1"/>
    </source>
</evidence>
<organism evidence="2 3">
    <name type="scientific">Plakobranchus ocellatus</name>
    <dbReference type="NCBI Taxonomy" id="259542"/>
    <lineage>
        <taxon>Eukaryota</taxon>
        <taxon>Metazoa</taxon>
        <taxon>Spiralia</taxon>
        <taxon>Lophotrochozoa</taxon>
        <taxon>Mollusca</taxon>
        <taxon>Gastropoda</taxon>
        <taxon>Heterobranchia</taxon>
        <taxon>Euthyneura</taxon>
        <taxon>Panpulmonata</taxon>
        <taxon>Sacoglossa</taxon>
        <taxon>Placobranchoidea</taxon>
        <taxon>Plakobranchidae</taxon>
        <taxon>Plakobranchus</taxon>
    </lineage>
</organism>
<protein>
    <submittedName>
        <fullName evidence="2">Uncharacterized protein</fullName>
    </submittedName>
</protein>
<sequence>MDGAVSFATLFHLEPYPPAYGYRVPSPSHTNPHMPYSLNPTFWTIKELTHGDTSSSKHSRVESSLKLALRSQSQRAGERNEEMYPQ</sequence>
<reference evidence="2 3" key="1">
    <citation type="journal article" date="2021" name="Elife">
        <title>Chloroplast acquisition without the gene transfer in kleptoplastic sea slugs, Plakobranchus ocellatus.</title>
        <authorList>
            <person name="Maeda T."/>
            <person name="Takahashi S."/>
            <person name="Yoshida T."/>
            <person name="Shimamura S."/>
            <person name="Takaki Y."/>
            <person name="Nagai Y."/>
            <person name="Toyoda A."/>
            <person name="Suzuki Y."/>
            <person name="Arimoto A."/>
            <person name="Ishii H."/>
            <person name="Satoh N."/>
            <person name="Nishiyama T."/>
            <person name="Hasebe M."/>
            <person name="Maruyama T."/>
            <person name="Minagawa J."/>
            <person name="Obokata J."/>
            <person name="Shigenobu S."/>
        </authorList>
    </citation>
    <scope>NUCLEOTIDE SEQUENCE [LARGE SCALE GENOMIC DNA]</scope>
</reference>
<dbReference type="Proteomes" id="UP000735302">
    <property type="component" value="Unassembled WGS sequence"/>
</dbReference>
<accession>A0AAV4C596</accession>
<evidence type="ECO:0000256" key="1">
    <source>
        <dbReference type="SAM" id="MobiDB-lite"/>
    </source>
</evidence>
<evidence type="ECO:0000313" key="3">
    <source>
        <dbReference type="Proteomes" id="UP000735302"/>
    </source>
</evidence>
<gene>
    <name evidence="2" type="ORF">PoB_005699600</name>
</gene>
<comment type="caution">
    <text evidence="2">The sequence shown here is derived from an EMBL/GenBank/DDBJ whole genome shotgun (WGS) entry which is preliminary data.</text>
</comment>
<dbReference type="EMBL" id="BLXT01006238">
    <property type="protein sequence ID" value="GFO30491.1"/>
    <property type="molecule type" value="Genomic_DNA"/>
</dbReference>
<proteinExistence type="predicted"/>